<gene>
    <name evidence="1" type="ORF">SAMN05192533_110160</name>
</gene>
<sequence length="106" mass="12480">MMTVFVYQTFEIKQDKFKEAIDNLREIQKFRNEHFAQKVEILSPVSGQDHTYALLSTYDGLAEMELQDKKMFDDEKYLKLIGDFFLKNITQGSMHTQIYRTTNGKG</sequence>
<protein>
    <recommendedName>
        <fullName evidence="3">Stress responsive A/B Barrel Domain</fullName>
    </recommendedName>
</protein>
<reference evidence="2" key="1">
    <citation type="submission" date="2016-10" db="EMBL/GenBank/DDBJ databases">
        <authorList>
            <person name="Varghese N."/>
            <person name="Submissions S."/>
        </authorList>
    </citation>
    <scope>NUCLEOTIDE SEQUENCE [LARGE SCALE GENOMIC DNA]</scope>
    <source>
        <strain evidence="2">B48,IBRC-M 10115,DSM 25386,CECT 8001</strain>
    </source>
</reference>
<accession>A0A1H8EZD8</accession>
<evidence type="ECO:0000313" key="2">
    <source>
        <dbReference type="Proteomes" id="UP000198553"/>
    </source>
</evidence>
<proteinExistence type="predicted"/>
<evidence type="ECO:0008006" key="3">
    <source>
        <dbReference type="Google" id="ProtNLM"/>
    </source>
</evidence>
<dbReference type="RefSeq" id="WP_342028078.1">
    <property type="nucleotide sequence ID" value="NZ_FOBW01000010.1"/>
</dbReference>
<dbReference type="STRING" id="930146.SAMN05192533_110160"/>
<organism evidence="1 2">
    <name type="scientific">Mesobacillus persicus</name>
    <dbReference type="NCBI Taxonomy" id="930146"/>
    <lineage>
        <taxon>Bacteria</taxon>
        <taxon>Bacillati</taxon>
        <taxon>Bacillota</taxon>
        <taxon>Bacilli</taxon>
        <taxon>Bacillales</taxon>
        <taxon>Bacillaceae</taxon>
        <taxon>Mesobacillus</taxon>
    </lineage>
</organism>
<evidence type="ECO:0000313" key="1">
    <source>
        <dbReference type="EMBL" id="SEN24740.1"/>
    </source>
</evidence>
<name>A0A1H8EZD8_9BACI</name>
<keyword evidence="2" id="KW-1185">Reference proteome</keyword>
<dbReference type="AlphaFoldDB" id="A0A1H8EZD8"/>
<dbReference type="EMBL" id="FOBW01000010">
    <property type="protein sequence ID" value="SEN24740.1"/>
    <property type="molecule type" value="Genomic_DNA"/>
</dbReference>
<dbReference type="Proteomes" id="UP000198553">
    <property type="component" value="Unassembled WGS sequence"/>
</dbReference>